<dbReference type="Gene3D" id="1.25.40.430">
    <property type="match status" value="1"/>
</dbReference>
<dbReference type="Pfam" id="PF08311">
    <property type="entry name" value="Mad3_BUB1_I"/>
    <property type="match status" value="1"/>
</dbReference>
<organism evidence="2 3">
    <name type="scientific">Dioscorea cayennensis subsp. rotundata</name>
    <name type="common">White Guinea yam</name>
    <name type="synonym">Dioscorea rotundata</name>
    <dbReference type="NCBI Taxonomy" id="55577"/>
    <lineage>
        <taxon>Eukaryota</taxon>
        <taxon>Viridiplantae</taxon>
        <taxon>Streptophyta</taxon>
        <taxon>Embryophyta</taxon>
        <taxon>Tracheophyta</taxon>
        <taxon>Spermatophyta</taxon>
        <taxon>Magnoliopsida</taxon>
        <taxon>Liliopsida</taxon>
        <taxon>Dioscoreales</taxon>
        <taxon>Dioscoreaceae</taxon>
        <taxon>Dioscorea</taxon>
    </lineage>
</organism>
<dbReference type="GO" id="GO:0004672">
    <property type="term" value="F:protein kinase activity"/>
    <property type="evidence" value="ECO:0007669"/>
    <property type="project" value="TreeGrafter"/>
</dbReference>
<dbReference type="InterPro" id="IPR013212">
    <property type="entry name" value="Mad3/Bub1_I"/>
</dbReference>
<dbReference type="GO" id="GO:0007094">
    <property type="term" value="P:mitotic spindle assembly checkpoint signaling"/>
    <property type="evidence" value="ECO:0007669"/>
    <property type="project" value="InterPro"/>
</dbReference>
<reference evidence="3" key="1">
    <citation type="submission" date="2025-08" db="UniProtKB">
        <authorList>
            <consortium name="RefSeq"/>
        </authorList>
    </citation>
    <scope>IDENTIFICATION</scope>
</reference>
<dbReference type="GO" id="GO:0051754">
    <property type="term" value="P:meiotic sister chromatid cohesion, centromeric"/>
    <property type="evidence" value="ECO:0007669"/>
    <property type="project" value="TreeGrafter"/>
</dbReference>
<protein>
    <submittedName>
        <fullName evidence="3">Uncharacterized protein LOC120281955 isoform X1</fullName>
    </submittedName>
</protein>
<dbReference type="PANTHER" id="PTHR14030:SF2">
    <property type="entry name" value="OS11G0128700 PROTEIN"/>
    <property type="match status" value="1"/>
</dbReference>
<sequence>MATDLQKELLASLISEIKEYQGQDPLLPWLQGIRKMKESLPSLVLQEKLPRFLQKCVETFETDRRYRNDSRYLRIWIQLMDYVDDAKVVLRRMEKNQIGIKRASFYSAYALYYEKRKKFDDAEKMYHLGVQNLAEPVGELQKSYEQFIQRLELYRKRKAKGVMTNRERPTSGKLRHVRKGNEGSKELFYKDITNLPLTERNINGDLKGGLRMNSTEGCLKNISGFEGSTKSSLILQHKDADMNLTKQASIRNDDTVVVTFVGSAIVGKSEDEDACHHGLVDPTVNMKEAMNAISSMFREPLEAEPKIKRRSHQSKHKVDQQTNAFEVFIDESLDEGENLLDCRPKGSIQKCRQTICSNTSEKQIKTELQKPFVGEFNILADDEEESEDGGNVEIEKHMKSACSAKSHVGSKQIAQKSIISGNFTNLVDVGMKEDTIIQRFVGSTIVGESKVENACHHGLVDPTINLKEAINDINSMFGQPLNIMKTNKPKKLKKILNQEPVLQGFSIFADDEMEGQTAQASSRFEHSKLLEQKPKSESFHIFADDDGIDQGTKARASSKALRKFSESDLFEPTVFTREALADINEMFGKPLDF</sequence>
<dbReference type="PANTHER" id="PTHR14030">
    <property type="entry name" value="MITOTIC CHECKPOINT SERINE/THREONINE-PROTEIN KINASE BUB1"/>
    <property type="match status" value="1"/>
</dbReference>
<dbReference type="AlphaFoldDB" id="A0AB40CZG4"/>
<dbReference type="PROSITE" id="PS51489">
    <property type="entry name" value="BUB1_N"/>
    <property type="match status" value="1"/>
</dbReference>
<gene>
    <name evidence="3" type="primary">LOC120281955</name>
</gene>
<dbReference type="InterPro" id="IPR015661">
    <property type="entry name" value="Bub1/Mad3"/>
</dbReference>
<evidence type="ECO:0000313" key="3">
    <source>
        <dbReference type="RefSeq" id="XP_039144583.1"/>
    </source>
</evidence>
<accession>A0AB40CZG4</accession>
<dbReference type="SMART" id="SM00777">
    <property type="entry name" value="Mad3_BUB1_I"/>
    <property type="match status" value="1"/>
</dbReference>
<evidence type="ECO:0000313" key="2">
    <source>
        <dbReference type="Proteomes" id="UP001515500"/>
    </source>
</evidence>
<name>A0AB40CZG4_DIOCR</name>
<evidence type="ECO:0000259" key="1">
    <source>
        <dbReference type="PROSITE" id="PS51489"/>
    </source>
</evidence>
<dbReference type="Proteomes" id="UP001515500">
    <property type="component" value="Chromosome 18"/>
</dbReference>
<proteinExistence type="predicted"/>
<keyword evidence="2" id="KW-1185">Reference proteome</keyword>
<dbReference type="RefSeq" id="XP_039144583.1">
    <property type="nucleotide sequence ID" value="XM_039288649.1"/>
</dbReference>
<feature type="domain" description="BUB1 N-terminal" evidence="1">
    <location>
        <begin position="13"/>
        <end position="171"/>
    </location>
</feature>
<dbReference type="GeneID" id="120281955"/>